<dbReference type="GO" id="GO:0016740">
    <property type="term" value="F:transferase activity"/>
    <property type="evidence" value="ECO:0007669"/>
    <property type="project" value="UniProtKB-KW"/>
</dbReference>
<evidence type="ECO:0000313" key="2">
    <source>
        <dbReference type="Proteomes" id="UP000199002"/>
    </source>
</evidence>
<protein>
    <submittedName>
        <fullName evidence="1">Rhamnosyltransferase</fullName>
    </submittedName>
</protein>
<accession>A0A1H3YS04</accession>
<dbReference type="InterPro" id="IPR029044">
    <property type="entry name" value="Nucleotide-diphossugar_trans"/>
</dbReference>
<dbReference type="Pfam" id="PF13641">
    <property type="entry name" value="Glyco_tranf_2_3"/>
    <property type="match status" value="1"/>
</dbReference>
<dbReference type="Gene3D" id="3.90.550.10">
    <property type="entry name" value="Spore Coat Polysaccharide Biosynthesis Protein SpsA, Chain A"/>
    <property type="match status" value="1"/>
</dbReference>
<reference evidence="2" key="1">
    <citation type="submission" date="2016-10" db="EMBL/GenBank/DDBJ databases">
        <authorList>
            <person name="Varghese N."/>
            <person name="Submissions S."/>
        </authorList>
    </citation>
    <scope>NUCLEOTIDE SEQUENCE [LARGE SCALE GENOMIC DNA]</scope>
    <source>
        <strain evidence="2">DSM 25157</strain>
    </source>
</reference>
<dbReference type="EMBL" id="FNQJ01000006">
    <property type="protein sequence ID" value="SEA14313.1"/>
    <property type="molecule type" value="Genomic_DNA"/>
</dbReference>
<dbReference type="GeneID" id="34233085"/>
<dbReference type="RefSeq" id="WP_092697581.1">
    <property type="nucleotide sequence ID" value="NZ_FNQJ01000006.1"/>
</dbReference>
<evidence type="ECO:0000313" key="1">
    <source>
        <dbReference type="EMBL" id="SEA14313.1"/>
    </source>
</evidence>
<keyword evidence="1" id="KW-0808">Transferase</keyword>
<keyword evidence="2" id="KW-1185">Reference proteome</keyword>
<organism evidence="1 2">
    <name type="scientific">Acidovorax soli</name>
    <dbReference type="NCBI Taxonomy" id="592050"/>
    <lineage>
        <taxon>Bacteria</taxon>
        <taxon>Pseudomonadati</taxon>
        <taxon>Pseudomonadota</taxon>
        <taxon>Betaproteobacteria</taxon>
        <taxon>Burkholderiales</taxon>
        <taxon>Comamonadaceae</taxon>
        <taxon>Acidovorax</taxon>
    </lineage>
</organism>
<dbReference type="Proteomes" id="UP000199002">
    <property type="component" value="Unassembled WGS sequence"/>
</dbReference>
<dbReference type="SUPFAM" id="SSF53448">
    <property type="entry name" value="Nucleotide-diphospho-sugar transferases"/>
    <property type="match status" value="1"/>
</dbReference>
<gene>
    <name evidence="1" type="ORF">SAMN05421875_10630</name>
</gene>
<dbReference type="AlphaFoldDB" id="A0A1H3YS04"/>
<sequence length="314" mass="35813">MRCEADRELNVLPSVAVCLAAFNGMDFLAQQLTSILQQKRVAVTIFISVDKSTDDTENWVELMAKEHSNIIILPHGEIFGGAAKNFFRLLRDVNFFAFDFIAFSDQDDIWLPEKLFRAHEVLLKIDADAYSSNVTAFWPDGSQHLIAKNQAQVQWDFLFEAAGPGCTYVMRKELVYAIQALIKTRWTDVQKVGLHDWFFYAFARSNGYRWIIDDCAGMLYRQHENNQVGVNSGFKAFFHRARKVSNGWGLAQSALISELVGLGNNPFVKRWSGGSRAGLLWLAFHAWQCRRRVRDKILFFLSCIALCLVGSRPQ</sequence>
<proteinExistence type="predicted"/>
<dbReference type="STRING" id="592050.SAMN05421875_10630"/>
<name>A0A1H3YS04_9BURK</name>